<protein>
    <recommendedName>
        <fullName evidence="5">Fimbrin</fullName>
    </recommendedName>
</protein>
<feature type="domain" description="Calponin-homology (CH)" evidence="6">
    <location>
        <begin position="109"/>
        <end position="226"/>
    </location>
</feature>
<dbReference type="PROSITE" id="PS50021">
    <property type="entry name" value="CH"/>
    <property type="match status" value="4"/>
</dbReference>
<dbReference type="PANTHER" id="PTHR19961">
    <property type="entry name" value="FIMBRIN/PLASTIN"/>
    <property type="match status" value="1"/>
</dbReference>
<dbReference type="Pfam" id="PF13499">
    <property type="entry name" value="EF-hand_7"/>
    <property type="match status" value="1"/>
</dbReference>
<dbReference type="SMART" id="SM00033">
    <property type="entry name" value="CH"/>
    <property type="match status" value="4"/>
</dbReference>
<dbReference type="InterPro" id="IPR001715">
    <property type="entry name" value="CH_dom"/>
</dbReference>
<dbReference type="CDD" id="cd21292">
    <property type="entry name" value="CH_PLS_rpt1"/>
    <property type="match status" value="1"/>
</dbReference>
<dbReference type="PROSITE" id="PS00019">
    <property type="entry name" value="ACTININ_1"/>
    <property type="match status" value="1"/>
</dbReference>
<dbReference type="GO" id="GO:0051015">
    <property type="term" value="F:actin filament binding"/>
    <property type="evidence" value="ECO:0007669"/>
    <property type="project" value="InterPro"/>
</dbReference>
<dbReference type="InterPro" id="IPR002048">
    <property type="entry name" value="EF_hand_dom"/>
</dbReference>
<dbReference type="InterPro" id="IPR036872">
    <property type="entry name" value="CH_dom_sf"/>
</dbReference>
<evidence type="ECO:0000259" key="6">
    <source>
        <dbReference type="PROSITE" id="PS50021"/>
    </source>
</evidence>
<evidence type="ECO:0000259" key="7">
    <source>
        <dbReference type="PROSITE" id="PS50222"/>
    </source>
</evidence>
<dbReference type="GO" id="GO:0071944">
    <property type="term" value="C:cell periphery"/>
    <property type="evidence" value="ECO:0007669"/>
    <property type="project" value="UniProtKB-ARBA"/>
</dbReference>
<dbReference type="CDD" id="cd21301">
    <property type="entry name" value="CH_PLS_rpt4"/>
    <property type="match status" value="1"/>
</dbReference>
<evidence type="ECO:0000256" key="2">
    <source>
        <dbReference type="ARBA" id="ARBA00022737"/>
    </source>
</evidence>
<dbReference type="SMART" id="SM00054">
    <property type="entry name" value="EFh"/>
    <property type="match status" value="2"/>
</dbReference>
<dbReference type="GO" id="GO:0005884">
    <property type="term" value="C:actin filament"/>
    <property type="evidence" value="ECO:0007669"/>
    <property type="project" value="TreeGrafter"/>
</dbReference>
<dbReference type="GO" id="GO:0051639">
    <property type="term" value="P:actin filament network formation"/>
    <property type="evidence" value="ECO:0007669"/>
    <property type="project" value="TreeGrafter"/>
</dbReference>
<dbReference type="SUPFAM" id="SSF47576">
    <property type="entry name" value="Calponin-homology domain, CH-domain"/>
    <property type="match status" value="1"/>
</dbReference>
<dbReference type="AlphaFoldDB" id="A0A9F1UC90"/>
<evidence type="ECO:0000313" key="8">
    <source>
        <dbReference type="EMBL" id="WAW84881.1"/>
    </source>
</evidence>
<dbReference type="PROSITE" id="PS50222">
    <property type="entry name" value="EF_HAND_2"/>
    <property type="match status" value="2"/>
</dbReference>
<feature type="domain" description="Calponin-homology (CH)" evidence="6">
    <location>
        <begin position="254"/>
        <end position="359"/>
    </location>
</feature>
<dbReference type="InterPro" id="IPR039959">
    <property type="entry name" value="Fimbrin/Plastin"/>
</dbReference>
<keyword evidence="3" id="KW-0106">Calcium</keyword>
<evidence type="ECO:0000256" key="3">
    <source>
        <dbReference type="ARBA" id="ARBA00022837"/>
    </source>
</evidence>
<dbReference type="PROSITE" id="PS00018">
    <property type="entry name" value="EF_HAND_1"/>
    <property type="match status" value="2"/>
</dbReference>
<dbReference type="FunFam" id="1.10.418.10:FF:000016">
    <property type="entry name" value="Probable fimbrin"/>
    <property type="match status" value="1"/>
</dbReference>
<keyword evidence="2" id="KW-0677">Repeat</keyword>
<dbReference type="Gene3D" id="1.10.238.10">
    <property type="entry name" value="EF-hand"/>
    <property type="match status" value="1"/>
</dbReference>
<dbReference type="InterPro" id="IPR001589">
    <property type="entry name" value="Actinin_actin-bd_CS"/>
</dbReference>
<feature type="domain" description="Calponin-homology (CH)" evidence="6">
    <location>
        <begin position="496"/>
        <end position="605"/>
    </location>
</feature>
<dbReference type="FunFam" id="1.10.418.10:FF:000027">
    <property type="entry name" value="Probable fimbrin"/>
    <property type="match status" value="1"/>
</dbReference>
<dbReference type="CDD" id="cd21298">
    <property type="entry name" value="CH_PLS_rpt3"/>
    <property type="match status" value="1"/>
</dbReference>
<dbReference type="FunFam" id="1.10.238.10:FF:000263">
    <property type="entry name" value="plastin-1 isoform X2"/>
    <property type="match status" value="1"/>
</dbReference>
<accession>A0A9F1UC90</accession>
<evidence type="ECO:0000256" key="4">
    <source>
        <dbReference type="ARBA" id="ARBA00023203"/>
    </source>
</evidence>
<proteinExistence type="evidence at transcript level"/>
<feature type="domain" description="EF-hand" evidence="7">
    <location>
        <begin position="42"/>
        <end position="73"/>
    </location>
</feature>
<dbReference type="FunFam" id="1.10.418.10:FF:000010">
    <property type="entry name" value="Plastin-3 isoform 1"/>
    <property type="match status" value="1"/>
</dbReference>
<reference evidence="8" key="1">
    <citation type="submission" date="2022-05" db="EMBL/GenBank/DDBJ databases">
        <authorList>
            <person name="Mikhailov K."/>
            <person name="Kravchuk O."/>
            <person name="Lyupina Y."/>
            <person name="Adameyko K."/>
        </authorList>
    </citation>
    <scope>NUCLEOTIDE SEQUENCE</scope>
</reference>
<evidence type="ECO:0000256" key="1">
    <source>
        <dbReference type="ARBA" id="ARBA00022723"/>
    </source>
</evidence>
<feature type="domain" description="Calponin-homology (CH)" evidence="6">
    <location>
        <begin position="372"/>
        <end position="483"/>
    </location>
</feature>
<dbReference type="GO" id="GO:0005737">
    <property type="term" value="C:cytoplasm"/>
    <property type="evidence" value="ECO:0007669"/>
    <property type="project" value="UniProtKB-ARBA"/>
</dbReference>
<dbReference type="GO" id="GO:0005509">
    <property type="term" value="F:calcium ion binding"/>
    <property type="evidence" value="ECO:0007669"/>
    <property type="project" value="InterPro"/>
</dbReference>
<keyword evidence="1" id="KW-0479">Metal-binding</keyword>
<dbReference type="EMBL" id="ON500541">
    <property type="protein sequence ID" value="WAW84881.1"/>
    <property type="molecule type" value="mRNA"/>
</dbReference>
<dbReference type="GO" id="GO:0032432">
    <property type="term" value="C:actin filament bundle"/>
    <property type="evidence" value="ECO:0007669"/>
    <property type="project" value="TreeGrafter"/>
</dbReference>
<dbReference type="InterPro" id="IPR011992">
    <property type="entry name" value="EF-hand-dom_pair"/>
</dbReference>
<evidence type="ECO:0000256" key="5">
    <source>
        <dbReference type="ARBA" id="ARBA00073963"/>
    </source>
</evidence>
<dbReference type="PROSITE" id="PS00020">
    <property type="entry name" value="ACTININ_2"/>
    <property type="match status" value="1"/>
</dbReference>
<name>A0A9F1UC90_HALDU</name>
<dbReference type="FunFam" id="1.10.418.10:FF:000042">
    <property type="entry name" value="Fimbrin, putative"/>
    <property type="match status" value="1"/>
</dbReference>
<dbReference type="Gene3D" id="1.10.418.10">
    <property type="entry name" value="Calponin-like domain"/>
    <property type="match status" value="4"/>
</dbReference>
<dbReference type="CDD" id="cd21295">
    <property type="entry name" value="CH_PLS_rpt2"/>
    <property type="match status" value="1"/>
</dbReference>
<organism evidence="8">
    <name type="scientific">Halisarca dujardinii</name>
    <name type="common">Dujardin's slime sponge</name>
    <dbReference type="NCBI Taxonomy" id="2583056"/>
    <lineage>
        <taxon>Eukaryota</taxon>
        <taxon>Metazoa</taxon>
        <taxon>Porifera</taxon>
        <taxon>Demospongiae</taxon>
        <taxon>Verongimorpha</taxon>
        <taxon>Chondrillida</taxon>
        <taxon>Halisarcidae</taxon>
        <taxon>Halisarca</taxon>
    </lineage>
</organism>
<dbReference type="SUPFAM" id="SSF47473">
    <property type="entry name" value="EF-hand"/>
    <property type="match status" value="1"/>
</dbReference>
<keyword evidence="4" id="KW-0009">Actin-binding</keyword>
<dbReference type="GO" id="GO:0051017">
    <property type="term" value="P:actin filament bundle assembly"/>
    <property type="evidence" value="ECO:0007669"/>
    <property type="project" value="InterPro"/>
</dbReference>
<dbReference type="Pfam" id="PF00307">
    <property type="entry name" value="CH"/>
    <property type="match status" value="4"/>
</dbReference>
<sequence length="610" mass="67950">MAEQAEIRVTFDKFDADKNGHITAAEITEVMKALGESVPQYKIRDMIKEVDLDENGTVEFEEFLVMYAKVKAGKQSFALQDTAEKAKKMIVVGGMSEASAEGTQHTYGEEEQEAFSDWINFQLEKDPELQARLPIPAGGDHLFRKVDDGIILCKLINASIPNTVDERAINKQKKLNVYQVHENQTLALNSASAIGCNLVNIGADDLIQGRPHLVLGLLWQVIRIGLFAKINLQNCPGLARLLEPGESLADLLALPPDQILLRWFNYHLAEAGHPRRVHNFTKDIMDSENYTILLNQIAPPGSGVNRSPLDEHDTSRRAEGMLQQADKLGCRKFVRPRDVVKGNSRLNMAFVANLFNTHPGLEDMEVEIIEETREEKTFRNWMNSLGVNPFVNNLYSDLRDGIVLLQLFDKVKPGIVDWGKVTTDRAKLNKMGGNMRKIQNCNYALQLAKEMKFSTVGIGGEDISAGQKMYTLAIVWQLMRAYTVSVLQQLAGSDKPITDQQIVDWANGKLSGAGKASSIRSFKDPCIGSSVPVLDLVDSIKPGSVNQDNVLPNPATFDDKMSNAKYAISMSRKIGARVYALPEDLVEVKQKMVMTIFACLMVQDKKQEQE</sequence>
<dbReference type="InterPro" id="IPR018247">
    <property type="entry name" value="EF_Hand_1_Ca_BS"/>
</dbReference>
<dbReference type="CDD" id="cd00051">
    <property type="entry name" value="EFh"/>
    <property type="match status" value="1"/>
</dbReference>
<feature type="domain" description="EF-hand" evidence="7">
    <location>
        <begin position="2"/>
        <end position="37"/>
    </location>
</feature>
<dbReference type="PANTHER" id="PTHR19961:SF18">
    <property type="entry name" value="FI19014P1"/>
    <property type="match status" value="1"/>
</dbReference>